<feature type="signal peptide" evidence="1">
    <location>
        <begin position="1"/>
        <end position="24"/>
    </location>
</feature>
<dbReference type="Proteomes" id="UP000295678">
    <property type="component" value="Unassembled WGS sequence"/>
</dbReference>
<feature type="domain" description="Pilus formation protein N-terminal" evidence="2">
    <location>
        <begin position="27"/>
        <end position="96"/>
    </location>
</feature>
<dbReference type="AlphaFoldDB" id="A0A4R3M291"/>
<proteinExistence type="predicted"/>
<sequence>MKRYAAITAAATVLVLSVADEASAIEDSLFVEMNRAKVIRLDQPAATVILGNPAIADALVQNRTMLVITGKSYGSTNLIVLDPAGETVEELTLNVTAVNDGSVTMQKGTTRLSFSCTPVCERTLAVGDSKDPFSELDSQIQSSLGLAQGQAGLR</sequence>
<dbReference type="EMBL" id="SMAK01000010">
    <property type="protein sequence ID" value="TCT07230.1"/>
    <property type="molecule type" value="Genomic_DNA"/>
</dbReference>
<evidence type="ECO:0000256" key="1">
    <source>
        <dbReference type="SAM" id="SignalP"/>
    </source>
</evidence>
<gene>
    <name evidence="3" type="ORF">EDC22_11077</name>
</gene>
<accession>A0A4R3M291</accession>
<keyword evidence="4" id="KW-1185">Reference proteome</keyword>
<feature type="chain" id="PRO_5020329209" evidence="1">
    <location>
        <begin position="25"/>
        <end position="154"/>
    </location>
</feature>
<evidence type="ECO:0000313" key="3">
    <source>
        <dbReference type="EMBL" id="TCT07230.1"/>
    </source>
</evidence>
<dbReference type="RefSeq" id="WP_132807441.1">
    <property type="nucleotide sequence ID" value="NZ_SMAK01000010.1"/>
</dbReference>
<dbReference type="InterPro" id="IPR032789">
    <property type="entry name" value="T2SS-T3SS_pil_N"/>
</dbReference>
<evidence type="ECO:0000259" key="2">
    <source>
        <dbReference type="Pfam" id="PF13629"/>
    </source>
</evidence>
<name>A0A4R3M291_9HYPH</name>
<reference evidence="3 4" key="1">
    <citation type="submission" date="2019-03" db="EMBL/GenBank/DDBJ databases">
        <title>Genomic Encyclopedia of Type Strains, Phase IV (KMG-IV): sequencing the most valuable type-strain genomes for metagenomic binning, comparative biology and taxonomic classification.</title>
        <authorList>
            <person name="Goeker M."/>
        </authorList>
    </citation>
    <scope>NUCLEOTIDE SEQUENCE [LARGE SCALE GENOMIC DNA]</scope>
    <source>
        <strain evidence="3 4">DSM 19345</strain>
    </source>
</reference>
<dbReference type="Pfam" id="PF13629">
    <property type="entry name" value="T2SS-T3SS_pil_N"/>
    <property type="match status" value="1"/>
</dbReference>
<organism evidence="3 4">
    <name type="scientific">Tepidamorphus gemmatus</name>
    <dbReference type="NCBI Taxonomy" id="747076"/>
    <lineage>
        <taxon>Bacteria</taxon>
        <taxon>Pseudomonadati</taxon>
        <taxon>Pseudomonadota</taxon>
        <taxon>Alphaproteobacteria</taxon>
        <taxon>Hyphomicrobiales</taxon>
        <taxon>Tepidamorphaceae</taxon>
        <taxon>Tepidamorphus</taxon>
    </lineage>
</organism>
<evidence type="ECO:0000313" key="4">
    <source>
        <dbReference type="Proteomes" id="UP000295678"/>
    </source>
</evidence>
<dbReference type="OrthoDB" id="9815749at2"/>
<keyword evidence="1" id="KW-0732">Signal</keyword>
<protein>
    <submittedName>
        <fullName evidence="3">Putative type II/III system pilus formation protein</fullName>
    </submittedName>
</protein>
<comment type="caution">
    <text evidence="3">The sequence shown here is derived from an EMBL/GenBank/DDBJ whole genome shotgun (WGS) entry which is preliminary data.</text>
</comment>